<dbReference type="PANTHER" id="PTHR22926:SF5">
    <property type="entry name" value="PHOSPHO-N-ACETYLMURAMOYL-PENTAPEPTIDE-TRANSFERASE HOMOLOG"/>
    <property type="match status" value="1"/>
</dbReference>
<evidence type="ECO:0000256" key="14">
    <source>
        <dbReference type="PIRSR" id="PIRSR600715-1"/>
    </source>
</evidence>
<evidence type="ECO:0000256" key="5">
    <source>
        <dbReference type="ARBA" id="ARBA00022692"/>
    </source>
</evidence>
<feature type="binding site" evidence="14">
    <location>
        <position position="209"/>
    </location>
    <ligand>
        <name>Mg(2+)</name>
        <dbReference type="ChEBI" id="CHEBI:18420"/>
    </ligand>
</feature>
<feature type="transmembrane region" description="Helical" evidence="12">
    <location>
        <begin position="280"/>
        <end position="301"/>
    </location>
</feature>
<keyword evidence="10 12" id="KW-0131">Cell cycle</keyword>
<feature type="transmembrane region" description="Helical" evidence="12">
    <location>
        <begin position="184"/>
        <end position="204"/>
    </location>
</feature>
<dbReference type="Proteomes" id="UP000593892">
    <property type="component" value="Chromosome"/>
</dbReference>
<evidence type="ECO:0000256" key="8">
    <source>
        <dbReference type="ARBA" id="ARBA00022989"/>
    </source>
</evidence>
<keyword evidence="12 14" id="KW-0479">Metal-binding</keyword>
<dbReference type="PROSITE" id="PS01347">
    <property type="entry name" value="MRAY_1"/>
    <property type="match status" value="1"/>
</dbReference>
<evidence type="ECO:0000256" key="3">
    <source>
        <dbReference type="ARBA" id="ARBA00022618"/>
    </source>
</evidence>
<keyword evidence="9 12" id="KW-0472">Membrane</keyword>
<evidence type="ECO:0000256" key="1">
    <source>
        <dbReference type="ARBA" id="ARBA00004141"/>
    </source>
</evidence>
<proteinExistence type="inferred from homology"/>
<dbReference type="AlphaFoldDB" id="A0A7S7NXH9"/>
<feature type="binding site" evidence="14">
    <location>
        <position position="284"/>
    </location>
    <ligand>
        <name>Mg(2+)</name>
        <dbReference type="ChEBI" id="CHEBI:18420"/>
    </ligand>
</feature>
<evidence type="ECO:0000256" key="10">
    <source>
        <dbReference type="ARBA" id="ARBA00023306"/>
    </source>
</evidence>
<keyword evidence="6 12" id="KW-0133">Cell shape</keyword>
<dbReference type="GO" id="GO:0071555">
    <property type="term" value="P:cell wall organization"/>
    <property type="evidence" value="ECO:0007669"/>
    <property type="project" value="UniProtKB-KW"/>
</dbReference>
<keyword evidence="12 14" id="KW-0460">Magnesium</keyword>
<keyword evidence="3 12" id="KW-0132">Cell division</keyword>
<feature type="transmembrane region" description="Helical" evidence="12">
    <location>
        <begin position="98"/>
        <end position="115"/>
    </location>
</feature>
<keyword evidence="8 12" id="KW-1133">Transmembrane helix</keyword>
<feature type="transmembrane region" description="Helical" evidence="12">
    <location>
        <begin position="256"/>
        <end position="273"/>
    </location>
</feature>
<dbReference type="InterPro" id="IPR018480">
    <property type="entry name" value="PNAcMuramoyl-5peptid_Trfase_CS"/>
</dbReference>
<dbReference type="GO" id="GO:0046872">
    <property type="term" value="F:metal ion binding"/>
    <property type="evidence" value="ECO:0007669"/>
    <property type="project" value="UniProtKB-KW"/>
</dbReference>
<dbReference type="KEGG" id="pfer:IRI77_17260"/>
<evidence type="ECO:0000256" key="4">
    <source>
        <dbReference type="ARBA" id="ARBA00022679"/>
    </source>
</evidence>
<keyword evidence="5 12" id="KW-0812">Transmembrane</keyword>
<keyword evidence="11 12" id="KW-0961">Cell wall biogenesis/degradation</keyword>
<evidence type="ECO:0000256" key="7">
    <source>
        <dbReference type="ARBA" id="ARBA00022984"/>
    </source>
</evidence>
<organism evidence="15 16">
    <name type="scientific">Paludibaculum fermentans</name>
    <dbReference type="NCBI Taxonomy" id="1473598"/>
    <lineage>
        <taxon>Bacteria</taxon>
        <taxon>Pseudomonadati</taxon>
        <taxon>Acidobacteriota</taxon>
        <taxon>Terriglobia</taxon>
        <taxon>Bryobacterales</taxon>
        <taxon>Bryobacteraceae</taxon>
        <taxon>Paludibaculum</taxon>
    </lineage>
</organism>
<dbReference type="EMBL" id="CP063849">
    <property type="protein sequence ID" value="QOY91623.1"/>
    <property type="molecule type" value="Genomic_DNA"/>
</dbReference>
<sequence length="377" mass="41703">MLYWLLYEQLFPQFTPFRIFGYVTFRTLAASITALLLSILLGPWFIRRLQSLQIGQHIREEGPESHQKKAGTPTMGGLLILTSVIIPTLLFTNLRNPYVWVALFGLVSYGIIGFLDDYAKVKKARNLGLTARQKLLLQILMMVCLGVWLLVLHSKGLYDTAMNVPFLKNVKPNLLIPGLLGNPWTYPLAFIFFFGFLFFVIVGSSNAVNLTDGLDGLAAGLMIVASGAMTILSYVSGHAQFAHYLGLTRLSGTAELTIFCASLTGASLGFLWYNAHPAEVFMGDVGSLALGGSLGIVSVLIKQEILLIFIGGVYVIELLSVVIQVVSFKTRGKRVFLMAPIHHHFEKKGWDETKVVVRFWIAGLVMALFALTTLKLR</sequence>
<dbReference type="PANTHER" id="PTHR22926">
    <property type="entry name" value="PHOSPHO-N-ACETYLMURAMOYL-PENTAPEPTIDE-TRANSFERASE"/>
    <property type="match status" value="1"/>
</dbReference>
<keyword evidence="12" id="KW-1003">Cell membrane</keyword>
<keyword evidence="4 12" id="KW-0808">Transferase</keyword>
<feature type="transmembrane region" description="Helical" evidence="12">
    <location>
        <begin position="75"/>
        <end position="92"/>
    </location>
</feature>
<feature type="transmembrane region" description="Helical" evidence="12">
    <location>
        <begin position="135"/>
        <end position="153"/>
    </location>
</feature>
<dbReference type="InterPro" id="IPR000715">
    <property type="entry name" value="Glycosyl_transferase_4"/>
</dbReference>
<name>A0A7S7NXH9_PALFE</name>
<dbReference type="GO" id="GO:0008963">
    <property type="term" value="F:phospho-N-acetylmuramoyl-pentapeptide-transferase activity"/>
    <property type="evidence" value="ECO:0007669"/>
    <property type="project" value="UniProtKB-UniRule"/>
</dbReference>
<feature type="transmembrane region" description="Helical" evidence="12">
    <location>
        <begin position="216"/>
        <end position="236"/>
    </location>
</feature>
<evidence type="ECO:0000313" key="15">
    <source>
        <dbReference type="EMBL" id="QOY91623.1"/>
    </source>
</evidence>
<comment type="cofactor">
    <cofactor evidence="12 14">
        <name>Mg(2+)</name>
        <dbReference type="ChEBI" id="CHEBI:18420"/>
    </cofactor>
</comment>
<dbReference type="EC" id="2.7.8.13" evidence="12 13"/>
<reference evidence="15 16" key="1">
    <citation type="submission" date="2020-10" db="EMBL/GenBank/DDBJ databases">
        <title>Complete genome sequence of Paludibaculum fermentans P105T, a facultatively anaerobic acidobacterium capable of dissimilatory Fe(III) reduction.</title>
        <authorList>
            <person name="Dedysh S.N."/>
            <person name="Beletsky A.V."/>
            <person name="Kulichevskaya I.S."/>
            <person name="Mardanov A.V."/>
            <person name="Ravin N.V."/>
        </authorList>
    </citation>
    <scope>NUCLEOTIDE SEQUENCE [LARGE SCALE GENOMIC DNA]</scope>
    <source>
        <strain evidence="15 16">P105</strain>
    </source>
</reference>
<accession>A0A7S7NXH9</accession>
<comment type="function">
    <text evidence="12">Catalyzes the initial step of the lipid cycle reactions in the biosynthesis of the cell wall peptidoglycan: transfers peptidoglycan precursor phospho-MurNAc-pentapeptide from UDP-MurNAc-pentapeptide onto the lipid carrier undecaprenyl phosphate, yielding undecaprenyl-pyrophosphoryl-MurNAc-pentapeptide, known as lipid I.</text>
</comment>
<feature type="transmembrane region" description="Helical" evidence="12">
    <location>
        <begin position="355"/>
        <end position="374"/>
    </location>
</feature>
<evidence type="ECO:0000256" key="12">
    <source>
        <dbReference type="HAMAP-Rule" id="MF_00038"/>
    </source>
</evidence>
<dbReference type="UniPathway" id="UPA00219"/>
<evidence type="ECO:0000256" key="2">
    <source>
        <dbReference type="ARBA" id="ARBA00005583"/>
    </source>
</evidence>
<evidence type="ECO:0000256" key="11">
    <source>
        <dbReference type="ARBA" id="ARBA00023316"/>
    </source>
</evidence>
<feature type="transmembrane region" description="Helical" evidence="12">
    <location>
        <begin position="20"/>
        <end position="46"/>
    </location>
</feature>
<comment type="catalytic activity">
    <reaction evidence="12">
        <text>UDP-N-acetyl-alpha-D-muramoyl-L-alanyl-gamma-D-glutamyl-meso-2,6-diaminopimeloyl-D-alanyl-D-alanine + di-trans,octa-cis-undecaprenyl phosphate = di-trans,octa-cis-undecaprenyl diphospho-N-acetyl-alpha-D-muramoyl-L-alanyl-D-glutamyl-meso-2,6-diaminopimeloyl-D-alanyl-D-alanine + UMP</text>
        <dbReference type="Rhea" id="RHEA:28386"/>
        <dbReference type="ChEBI" id="CHEBI:57865"/>
        <dbReference type="ChEBI" id="CHEBI:60392"/>
        <dbReference type="ChEBI" id="CHEBI:61386"/>
        <dbReference type="ChEBI" id="CHEBI:61387"/>
        <dbReference type="EC" id="2.7.8.13"/>
    </reaction>
</comment>
<comment type="subcellular location">
    <subcellularLocation>
        <location evidence="12">Cell membrane</location>
        <topology evidence="12">Multi-pass membrane protein</topology>
    </subcellularLocation>
    <subcellularLocation>
        <location evidence="1">Membrane</location>
        <topology evidence="1">Multi-pass membrane protein</topology>
    </subcellularLocation>
</comment>
<dbReference type="NCBIfam" id="TIGR00445">
    <property type="entry name" value="mraY"/>
    <property type="match status" value="1"/>
</dbReference>
<dbReference type="GO" id="GO:0005886">
    <property type="term" value="C:plasma membrane"/>
    <property type="evidence" value="ECO:0007669"/>
    <property type="project" value="UniProtKB-SubCell"/>
</dbReference>
<evidence type="ECO:0000256" key="9">
    <source>
        <dbReference type="ARBA" id="ARBA00023136"/>
    </source>
</evidence>
<dbReference type="GO" id="GO:0009252">
    <property type="term" value="P:peptidoglycan biosynthetic process"/>
    <property type="evidence" value="ECO:0007669"/>
    <property type="project" value="UniProtKB-UniRule"/>
</dbReference>
<dbReference type="RefSeq" id="WP_194453277.1">
    <property type="nucleotide sequence ID" value="NZ_CP063849.1"/>
</dbReference>
<evidence type="ECO:0000313" key="16">
    <source>
        <dbReference type="Proteomes" id="UP000593892"/>
    </source>
</evidence>
<keyword evidence="7 12" id="KW-0573">Peptidoglycan synthesis</keyword>
<comment type="similarity">
    <text evidence="2 12">Belongs to the glycosyltransferase 4 family. MraY subfamily.</text>
</comment>
<feature type="transmembrane region" description="Helical" evidence="12">
    <location>
        <begin position="307"/>
        <end position="328"/>
    </location>
</feature>
<dbReference type="Pfam" id="PF00953">
    <property type="entry name" value="Glycos_transf_4"/>
    <property type="match status" value="1"/>
</dbReference>
<dbReference type="HAMAP" id="MF_00038">
    <property type="entry name" value="MraY"/>
    <property type="match status" value="1"/>
</dbReference>
<keyword evidence="16" id="KW-1185">Reference proteome</keyword>
<evidence type="ECO:0000256" key="13">
    <source>
        <dbReference type="NCBIfam" id="TIGR00445"/>
    </source>
</evidence>
<dbReference type="InterPro" id="IPR003524">
    <property type="entry name" value="PNAcMuramoyl-5peptid_Trfase"/>
</dbReference>
<dbReference type="GO" id="GO:0008360">
    <property type="term" value="P:regulation of cell shape"/>
    <property type="evidence" value="ECO:0007669"/>
    <property type="project" value="UniProtKB-KW"/>
</dbReference>
<gene>
    <name evidence="12" type="primary">mraY</name>
    <name evidence="15" type="ORF">IRI77_17260</name>
</gene>
<protein>
    <recommendedName>
        <fullName evidence="12 13">Phospho-N-acetylmuramoyl-pentapeptide-transferase</fullName>
        <ecNumber evidence="12 13">2.7.8.13</ecNumber>
    </recommendedName>
    <alternativeName>
        <fullName evidence="12">UDP-MurNAc-pentapeptide phosphotransferase</fullName>
    </alternativeName>
</protein>
<dbReference type="Pfam" id="PF10555">
    <property type="entry name" value="MraY_sig1"/>
    <property type="match status" value="1"/>
</dbReference>
<evidence type="ECO:0000256" key="6">
    <source>
        <dbReference type="ARBA" id="ARBA00022960"/>
    </source>
</evidence>
<dbReference type="CDD" id="cd06852">
    <property type="entry name" value="GT_MraY"/>
    <property type="match status" value="1"/>
</dbReference>
<dbReference type="GO" id="GO:0051301">
    <property type="term" value="P:cell division"/>
    <property type="evidence" value="ECO:0007669"/>
    <property type="project" value="UniProtKB-KW"/>
</dbReference>
<comment type="pathway">
    <text evidence="12">Cell wall biogenesis; peptidoglycan biosynthesis.</text>
</comment>
<dbReference type="PROSITE" id="PS01348">
    <property type="entry name" value="MRAY_2"/>
    <property type="match status" value="1"/>
</dbReference>